<evidence type="ECO:0000259" key="1">
    <source>
        <dbReference type="Pfam" id="PF06983"/>
    </source>
</evidence>
<accession>A0A9X1NE84</accession>
<dbReference type="InterPro" id="IPR029068">
    <property type="entry name" value="Glyas_Bleomycin-R_OHBP_Dase"/>
</dbReference>
<dbReference type="EMBL" id="JAJOMB010000007">
    <property type="protein sequence ID" value="MCD5312195.1"/>
    <property type="molecule type" value="Genomic_DNA"/>
</dbReference>
<dbReference type="RefSeq" id="WP_231442155.1">
    <property type="nucleotide sequence ID" value="NZ_JAJOMB010000007.1"/>
</dbReference>
<dbReference type="CDD" id="cd06588">
    <property type="entry name" value="PhnB_like"/>
    <property type="match status" value="1"/>
</dbReference>
<sequence length="158" mass="17622">MPIIQPSLWFDGNAEEAVAFYSKIFPNSSTVRTSYAGPWNQHGRTEGVLAIDFKLDGQDFNAINGGPMFQFSEAVSFVVLCADQAEVDHYWFALTADGGQEVECGWLKDRFGVSWQIVPEMFNELIVDPDEGRRSRAFTAMFGMKRLIIADLLKAADG</sequence>
<evidence type="ECO:0000313" key="2">
    <source>
        <dbReference type="EMBL" id="MCD5312195.1"/>
    </source>
</evidence>
<gene>
    <name evidence="2" type="ORF">LR394_14905</name>
</gene>
<name>A0A9X1NE84_9ACTN</name>
<dbReference type="Proteomes" id="UP001138997">
    <property type="component" value="Unassembled WGS sequence"/>
</dbReference>
<dbReference type="PANTHER" id="PTHR33990:SF2">
    <property type="entry name" value="PHNB-LIKE DOMAIN-CONTAINING PROTEIN"/>
    <property type="match status" value="1"/>
</dbReference>
<comment type="caution">
    <text evidence="2">The sequence shown here is derived from an EMBL/GenBank/DDBJ whole genome shotgun (WGS) entry which is preliminary data.</text>
</comment>
<protein>
    <submittedName>
        <fullName evidence="2">VOC family protein</fullName>
    </submittedName>
</protein>
<evidence type="ECO:0000313" key="3">
    <source>
        <dbReference type="Proteomes" id="UP001138997"/>
    </source>
</evidence>
<dbReference type="AlphaFoldDB" id="A0A9X1NE84"/>
<organism evidence="2 3">
    <name type="scientific">Kineosporia babensis</name>
    <dbReference type="NCBI Taxonomy" id="499548"/>
    <lineage>
        <taxon>Bacteria</taxon>
        <taxon>Bacillati</taxon>
        <taxon>Actinomycetota</taxon>
        <taxon>Actinomycetes</taxon>
        <taxon>Kineosporiales</taxon>
        <taxon>Kineosporiaceae</taxon>
        <taxon>Kineosporia</taxon>
    </lineage>
</organism>
<dbReference type="PIRSF" id="PIRSF021700">
    <property type="entry name" value="3_dmu_93_MTrfase"/>
    <property type="match status" value="1"/>
</dbReference>
<feature type="domain" description="PhnB-like" evidence="1">
    <location>
        <begin position="4"/>
        <end position="118"/>
    </location>
</feature>
<dbReference type="InterPro" id="IPR009725">
    <property type="entry name" value="3_dmu_93_MTrfase"/>
</dbReference>
<dbReference type="InterPro" id="IPR028973">
    <property type="entry name" value="PhnB-like"/>
</dbReference>
<dbReference type="PANTHER" id="PTHR33990">
    <property type="entry name" value="PROTEIN YJDN-RELATED"/>
    <property type="match status" value="1"/>
</dbReference>
<keyword evidence="3" id="KW-1185">Reference proteome</keyword>
<reference evidence="2" key="1">
    <citation type="submission" date="2021-11" db="EMBL/GenBank/DDBJ databases">
        <title>Streptomyces corallinus and Kineosporia corallina sp. nov., two new coral-derived marine actinobacteria.</title>
        <authorList>
            <person name="Buangrab K."/>
            <person name="Sutthacheep M."/>
            <person name="Yeemin T."/>
            <person name="Harunari E."/>
            <person name="Igarashi Y."/>
            <person name="Sripreechasak P."/>
            <person name="Kanchanasin P."/>
            <person name="Tanasupawat S."/>
            <person name="Phongsopitanun W."/>
        </authorList>
    </citation>
    <scope>NUCLEOTIDE SEQUENCE</scope>
    <source>
        <strain evidence="2">JCM 31032</strain>
    </source>
</reference>
<proteinExistence type="predicted"/>
<dbReference type="Pfam" id="PF06983">
    <property type="entry name" value="3-dmu-9_3-mt"/>
    <property type="match status" value="1"/>
</dbReference>
<dbReference type="SUPFAM" id="SSF54593">
    <property type="entry name" value="Glyoxalase/Bleomycin resistance protein/Dihydroxybiphenyl dioxygenase"/>
    <property type="match status" value="1"/>
</dbReference>
<dbReference type="Gene3D" id="3.10.180.10">
    <property type="entry name" value="2,3-Dihydroxybiphenyl 1,2-Dioxygenase, domain 1"/>
    <property type="match status" value="1"/>
</dbReference>